<dbReference type="EMBL" id="JBHLUD010000013">
    <property type="protein sequence ID" value="MFC0546799.1"/>
    <property type="molecule type" value="Genomic_DNA"/>
</dbReference>
<dbReference type="InterPro" id="IPR000515">
    <property type="entry name" value="MetI-like"/>
</dbReference>
<dbReference type="CDD" id="cd06261">
    <property type="entry name" value="TM_PBP2"/>
    <property type="match status" value="1"/>
</dbReference>
<keyword evidence="3 6" id="KW-1133">Transmembrane helix</keyword>
<feature type="transmembrane region" description="Helical" evidence="6">
    <location>
        <begin position="83"/>
        <end position="112"/>
    </location>
</feature>
<keyword evidence="4 6" id="KW-0472">Membrane</keyword>
<dbReference type="InterPro" id="IPR026004">
    <property type="entry name" value="Septum_form"/>
</dbReference>
<evidence type="ECO:0000256" key="1">
    <source>
        <dbReference type="ARBA" id="ARBA00004141"/>
    </source>
</evidence>
<accession>A0ABV6N2P3</accession>
<sequence>MSTEPEQPAYQNYPAMPPAQAAPWIPGGMPYGVPPGWRPSVNGFAVTSLVLGILGPVGGLVLGLVFGIIALSDIKRTGQRGRGLAIAGIAVSSVWIFLVIAFICLAIVGAALGPTTQSSGASSTGFSLKPGQCFDRDPNSKSSAVSVIDCAQPHDAEAFASEPLTSVSYPGLTAVQAIGEHRCPDDADHWLTAGLNYPDFAVHYLFPQESSWTRGDRTVICFFRRIDNFKITGHVKDAGLPYTDDQKRYLDAVGPYDKIVDEEYDAPTWTSERDVVVRSLPVLQKEIDVLKAGPWPTNAQASVDALVAAKQLELADRQRAAAATDSDSLDDALADADGHDGSDEDAAIRTALHLAPR</sequence>
<evidence type="ECO:0000256" key="3">
    <source>
        <dbReference type="ARBA" id="ARBA00022989"/>
    </source>
</evidence>
<dbReference type="Pfam" id="PF13828">
    <property type="entry name" value="DUF4190"/>
    <property type="match status" value="1"/>
</dbReference>
<dbReference type="Proteomes" id="UP001589810">
    <property type="component" value="Unassembled WGS sequence"/>
</dbReference>
<keyword evidence="2 6" id="KW-0812">Transmembrane</keyword>
<feature type="domain" description="DUF4190" evidence="7">
    <location>
        <begin position="45"/>
        <end position="101"/>
    </location>
</feature>
<evidence type="ECO:0000256" key="2">
    <source>
        <dbReference type="ARBA" id="ARBA00022692"/>
    </source>
</evidence>
<evidence type="ECO:0000256" key="4">
    <source>
        <dbReference type="ARBA" id="ARBA00023136"/>
    </source>
</evidence>
<proteinExistence type="predicted"/>
<evidence type="ECO:0000313" key="10">
    <source>
        <dbReference type="Proteomes" id="UP001589810"/>
    </source>
</evidence>
<evidence type="ECO:0000313" key="9">
    <source>
        <dbReference type="EMBL" id="MFC0546799.1"/>
    </source>
</evidence>
<gene>
    <name evidence="9" type="ORF">ACFFH7_35190</name>
</gene>
<feature type="domain" description="Septum formation-related" evidence="8">
    <location>
        <begin position="130"/>
        <end position="227"/>
    </location>
</feature>
<dbReference type="Pfam" id="PF13845">
    <property type="entry name" value="Septum_form"/>
    <property type="match status" value="1"/>
</dbReference>
<organism evidence="9 10">
    <name type="scientific">Kutzneria chonburiensis</name>
    <dbReference type="NCBI Taxonomy" id="1483604"/>
    <lineage>
        <taxon>Bacteria</taxon>
        <taxon>Bacillati</taxon>
        <taxon>Actinomycetota</taxon>
        <taxon>Actinomycetes</taxon>
        <taxon>Pseudonocardiales</taxon>
        <taxon>Pseudonocardiaceae</taxon>
        <taxon>Kutzneria</taxon>
    </lineage>
</organism>
<keyword evidence="10" id="KW-1185">Reference proteome</keyword>
<name>A0ABV6N2P3_9PSEU</name>
<comment type="caution">
    <text evidence="9">The sequence shown here is derived from an EMBL/GenBank/DDBJ whole genome shotgun (WGS) entry which is preliminary data.</text>
</comment>
<evidence type="ECO:0000259" key="8">
    <source>
        <dbReference type="Pfam" id="PF13845"/>
    </source>
</evidence>
<protein>
    <submittedName>
        <fullName evidence="9">DUF4190 domain-containing protein</fullName>
    </submittedName>
</protein>
<reference evidence="9 10" key="1">
    <citation type="submission" date="2024-09" db="EMBL/GenBank/DDBJ databases">
        <authorList>
            <person name="Sun Q."/>
            <person name="Mori K."/>
        </authorList>
    </citation>
    <scope>NUCLEOTIDE SEQUENCE [LARGE SCALE GENOMIC DNA]</scope>
    <source>
        <strain evidence="9 10">TBRC 1432</strain>
    </source>
</reference>
<dbReference type="InterPro" id="IPR025241">
    <property type="entry name" value="DUF4190"/>
</dbReference>
<evidence type="ECO:0000256" key="6">
    <source>
        <dbReference type="SAM" id="Phobius"/>
    </source>
</evidence>
<evidence type="ECO:0000259" key="7">
    <source>
        <dbReference type="Pfam" id="PF13828"/>
    </source>
</evidence>
<evidence type="ECO:0000256" key="5">
    <source>
        <dbReference type="SAM" id="MobiDB-lite"/>
    </source>
</evidence>
<dbReference type="RefSeq" id="WP_273937047.1">
    <property type="nucleotide sequence ID" value="NZ_JBHLUD010000013.1"/>
</dbReference>
<feature type="transmembrane region" description="Helical" evidence="6">
    <location>
        <begin position="44"/>
        <end position="71"/>
    </location>
</feature>
<feature type="region of interest" description="Disordered" evidence="5">
    <location>
        <begin position="319"/>
        <end position="349"/>
    </location>
</feature>
<comment type="subcellular location">
    <subcellularLocation>
        <location evidence="1">Membrane</location>
        <topology evidence="1">Multi-pass membrane protein</topology>
    </subcellularLocation>
</comment>